<dbReference type="AlphaFoldDB" id="A0AAW2CZU8"/>
<dbReference type="Proteomes" id="UP001459277">
    <property type="component" value="Unassembled WGS sequence"/>
</dbReference>
<dbReference type="EMBL" id="JAZDWU010000005">
    <property type="protein sequence ID" value="KAL0003073.1"/>
    <property type="molecule type" value="Genomic_DNA"/>
</dbReference>
<proteinExistence type="predicted"/>
<name>A0AAW2CZU8_9ROSI</name>
<comment type="caution">
    <text evidence="1">The sequence shown here is derived from an EMBL/GenBank/DDBJ whole genome shotgun (WGS) entry which is preliminary data.</text>
</comment>
<protein>
    <submittedName>
        <fullName evidence="1">Uncharacterized protein</fullName>
    </submittedName>
</protein>
<evidence type="ECO:0000313" key="2">
    <source>
        <dbReference type="Proteomes" id="UP001459277"/>
    </source>
</evidence>
<accession>A0AAW2CZU8</accession>
<sequence length="241" mass="26959">MFTIEYREDDVRLSELETGLSSNAESLCKVVDIATSKMTSSSSSPPLHALSEICSLKEKHLNGFRKRFQFPKGTSIRLPHPSEKACSFAHGEVGKPCLTISGGKSQDYYENGKSLHLAPLDRPKLENQHRYQVRAAFAFTCEIEDFDDLVDPRYLFDCCLGPEPSKYTLEKIRQEEKKKRKLGEEKGEVVALPRIQITPSSPTPSLEVTAFTPLLPDQNAKAKLGEVFGTTLPPLWVVLTM</sequence>
<evidence type="ECO:0000313" key="1">
    <source>
        <dbReference type="EMBL" id="KAL0003073.1"/>
    </source>
</evidence>
<gene>
    <name evidence="1" type="ORF">SO802_016854</name>
</gene>
<organism evidence="1 2">
    <name type="scientific">Lithocarpus litseifolius</name>
    <dbReference type="NCBI Taxonomy" id="425828"/>
    <lineage>
        <taxon>Eukaryota</taxon>
        <taxon>Viridiplantae</taxon>
        <taxon>Streptophyta</taxon>
        <taxon>Embryophyta</taxon>
        <taxon>Tracheophyta</taxon>
        <taxon>Spermatophyta</taxon>
        <taxon>Magnoliopsida</taxon>
        <taxon>eudicotyledons</taxon>
        <taxon>Gunneridae</taxon>
        <taxon>Pentapetalae</taxon>
        <taxon>rosids</taxon>
        <taxon>fabids</taxon>
        <taxon>Fagales</taxon>
        <taxon>Fagaceae</taxon>
        <taxon>Lithocarpus</taxon>
    </lineage>
</organism>
<keyword evidence="2" id="KW-1185">Reference proteome</keyword>
<reference evidence="1 2" key="1">
    <citation type="submission" date="2024-01" db="EMBL/GenBank/DDBJ databases">
        <title>A telomere-to-telomere, gap-free genome of sweet tea (Lithocarpus litseifolius).</title>
        <authorList>
            <person name="Zhou J."/>
        </authorList>
    </citation>
    <scope>NUCLEOTIDE SEQUENCE [LARGE SCALE GENOMIC DNA]</scope>
    <source>
        <strain evidence="1">Zhou-2022a</strain>
        <tissue evidence="1">Leaf</tissue>
    </source>
</reference>